<keyword evidence="2" id="KW-1185">Reference proteome</keyword>
<name>A0ABD1MVL2_9FABA</name>
<gene>
    <name evidence="1" type="ORF">Fmac_007807</name>
</gene>
<dbReference type="AlphaFoldDB" id="A0ABD1MVL2"/>
<accession>A0ABD1MVL2</accession>
<evidence type="ECO:0000313" key="1">
    <source>
        <dbReference type="EMBL" id="KAL2339867.1"/>
    </source>
</evidence>
<reference evidence="1 2" key="1">
    <citation type="submission" date="2024-08" db="EMBL/GenBank/DDBJ databases">
        <title>Insights into the chromosomal genome structure of Flemingia macrophylla.</title>
        <authorList>
            <person name="Ding Y."/>
            <person name="Zhao Y."/>
            <person name="Bi W."/>
            <person name="Wu M."/>
            <person name="Zhao G."/>
            <person name="Gong Y."/>
            <person name="Li W."/>
            <person name="Zhang P."/>
        </authorList>
    </citation>
    <scope>NUCLEOTIDE SEQUENCE [LARGE SCALE GENOMIC DNA]</scope>
    <source>
        <strain evidence="1">DYQJB</strain>
        <tissue evidence="1">Leaf</tissue>
    </source>
</reference>
<dbReference type="Proteomes" id="UP001603857">
    <property type="component" value="Unassembled WGS sequence"/>
</dbReference>
<sequence>MKSYCRALPCIPIVQVPEEPFCQVTYALIIELSHRFVALHAIGLRRYLKTFLIVCILQTSNLIFCMLKHREICVLNGII</sequence>
<evidence type="ECO:0000313" key="2">
    <source>
        <dbReference type="Proteomes" id="UP001603857"/>
    </source>
</evidence>
<protein>
    <submittedName>
        <fullName evidence="1">Uncharacterized protein</fullName>
    </submittedName>
</protein>
<organism evidence="1 2">
    <name type="scientific">Flemingia macrophylla</name>
    <dbReference type="NCBI Taxonomy" id="520843"/>
    <lineage>
        <taxon>Eukaryota</taxon>
        <taxon>Viridiplantae</taxon>
        <taxon>Streptophyta</taxon>
        <taxon>Embryophyta</taxon>
        <taxon>Tracheophyta</taxon>
        <taxon>Spermatophyta</taxon>
        <taxon>Magnoliopsida</taxon>
        <taxon>eudicotyledons</taxon>
        <taxon>Gunneridae</taxon>
        <taxon>Pentapetalae</taxon>
        <taxon>rosids</taxon>
        <taxon>fabids</taxon>
        <taxon>Fabales</taxon>
        <taxon>Fabaceae</taxon>
        <taxon>Papilionoideae</taxon>
        <taxon>50 kb inversion clade</taxon>
        <taxon>NPAAA clade</taxon>
        <taxon>indigoferoid/millettioid clade</taxon>
        <taxon>Phaseoleae</taxon>
        <taxon>Flemingia</taxon>
    </lineage>
</organism>
<proteinExistence type="predicted"/>
<dbReference type="EMBL" id="JBGMDY010000003">
    <property type="protein sequence ID" value="KAL2339867.1"/>
    <property type="molecule type" value="Genomic_DNA"/>
</dbReference>
<comment type="caution">
    <text evidence="1">The sequence shown here is derived from an EMBL/GenBank/DDBJ whole genome shotgun (WGS) entry which is preliminary data.</text>
</comment>